<dbReference type="EMBL" id="CP022433">
    <property type="protein sequence ID" value="ASN28389.1"/>
    <property type="molecule type" value="Genomic_DNA"/>
</dbReference>
<evidence type="ECO:0000256" key="2">
    <source>
        <dbReference type="PIRSR" id="PIRSR601310-3"/>
    </source>
</evidence>
<evidence type="ECO:0000256" key="4">
    <source>
        <dbReference type="SAM" id="MobiDB-lite"/>
    </source>
</evidence>
<dbReference type="Gene3D" id="3.30.428.10">
    <property type="entry name" value="HIT-like"/>
    <property type="match status" value="1"/>
</dbReference>
<protein>
    <submittedName>
        <fullName evidence="6">HIT family protein</fullName>
    </submittedName>
</protein>
<evidence type="ECO:0000313" key="7">
    <source>
        <dbReference type="Proteomes" id="UP000031501"/>
    </source>
</evidence>
<evidence type="ECO:0000256" key="3">
    <source>
        <dbReference type="PROSITE-ProRule" id="PRU00464"/>
    </source>
</evidence>
<dbReference type="PANTHER" id="PTHR46648">
    <property type="entry name" value="HIT FAMILY PROTEIN 1"/>
    <property type="match status" value="1"/>
</dbReference>
<dbReference type="SUPFAM" id="SSF54197">
    <property type="entry name" value="HIT-like"/>
    <property type="match status" value="1"/>
</dbReference>
<reference evidence="6 7" key="1">
    <citation type="submission" date="2017-07" db="EMBL/GenBank/DDBJ databases">
        <title>Genome sequence of Streptomyces pluripotens MUSC 137T.</title>
        <authorList>
            <person name="Ser H.-L."/>
            <person name="Lee L.-H."/>
        </authorList>
    </citation>
    <scope>NUCLEOTIDE SEQUENCE [LARGE SCALE GENOMIC DNA]</scope>
    <source>
        <strain evidence="6 7">MUSC 137</strain>
    </source>
</reference>
<dbReference type="PANTHER" id="PTHR46648:SF1">
    <property type="entry name" value="ADENOSINE 5'-MONOPHOSPHORAMIDASE HNT1"/>
    <property type="match status" value="1"/>
</dbReference>
<sequence length="152" mass="15863">MPGLDRRFGAGCPFCHIVRGVAPARVVREWADVLAIRPRGGGVTPGHVLVLPKTHVPDVAADPVVSALTMRHAAELAAEVGDCNVITSRGTAATQTVLHLHIHVVPRRPGDGIQLPWTAAPQTQTGAGAERGSGPGRPGHERRAGTARPASR</sequence>
<dbReference type="AlphaFoldDB" id="A0A221P7Z8"/>
<dbReference type="KEGG" id="splu:LK06_012295"/>
<feature type="active site" description="Tele-AMP-histidine intermediate" evidence="1">
    <location>
        <position position="101"/>
    </location>
</feature>
<dbReference type="Proteomes" id="UP000031501">
    <property type="component" value="Chromosome"/>
</dbReference>
<accession>A0A221P7Z8</accession>
<evidence type="ECO:0000256" key="1">
    <source>
        <dbReference type="PIRSR" id="PIRSR601310-1"/>
    </source>
</evidence>
<dbReference type="GO" id="GO:0009117">
    <property type="term" value="P:nucleotide metabolic process"/>
    <property type="evidence" value="ECO:0007669"/>
    <property type="project" value="TreeGrafter"/>
</dbReference>
<feature type="domain" description="HIT" evidence="5">
    <location>
        <begin position="13"/>
        <end position="114"/>
    </location>
</feature>
<organism evidence="6 7">
    <name type="scientific">Streptomyces pluripotens</name>
    <dbReference type="NCBI Taxonomy" id="1355015"/>
    <lineage>
        <taxon>Bacteria</taxon>
        <taxon>Bacillati</taxon>
        <taxon>Actinomycetota</taxon>
        <taxon>Actinomycetes</taxon>
        <taxon>Kitasatosporales</taxon>
        <taxon>Streptomycetaceae</taxon>
        <taxon>Streptomyces</taxon>
    </lineage>
</organism>
<feature type="compositionally biased region" description="Low complexity" evidence="4">
    <location>
        <begin position="118"/>
        <end position="128"/>
    </location>
</feature>
<gene>
    <name evidence="6" type="ORF">LK07_13425</name>
</gene>
<evidence type="ECO:0000259" key="5">
    <source>
        <dbReference type="PROSITE" id="PS51084"/>
    </source>
</evidence>
<feature type="short sequence motif" description="Histidine triad motif" evidence="2 3">
    <location>
        <begin position="99"/>
        <end position="103"/>
    </location>
</feature>
<dbReference type="STRING" id="1355015.LK06_012295"/>
<dbReference type="OrthoDB" id="9784774at2"/>
<dbReference type="PROSITE" id="PS51084">
    <property type="entry name" value="HIT_2"/>
    <property type="match status" value="1"/>
</dbReference>
<dbReference type="InterPro" id="IPR036265">
    <property type="entry name" value="HIT-like_sf"/>
</dbReference>
<dbReference type="InterPro" id="IPR001310">
    <property type="entry name" value="Histidine_triad_HIT"/>
</dbReference>
<proteinExistence type="predicted"/>
<dbReference type="InterPro" id="IPR011146">
    <property type="entry name" value="HIT-like"/>
</dbReference>
<dbReference type="Pfam" id="PF01230">
    <property type="entry name" value="HIT"/>
    <property type="match status" value="1"/>
</dbReference>
<evidence type="ECO:0000313" key="6">
    <source>
        <dbReference type="EMBL" id="ASN28389.1"/>
    </source>
</evidence>
<dbReference type="GO" id="GO:0003824">
    <property type="term" value="F:catalytic activity"/>
    <property type="evidence" value="ECO:0007669"/>
    <property type="project" value="InterPro"/>
</dbReference>
<keyword evidence="7" id="KW-1185">Reference proteome</keyword>
<name>A0A221P7Z8_9ACTN</name>
<feature type="region of interest" description="Disordered" evidence="4">
    <location>
        <begin position="111"/>
        <end position="152"/>
    </location>
</feature>